<feature type="compositionally biased region" description="Acidic residues" evidence="1">
    <location>
        <begin position="601"/>
        <end position="610"/>
    </location>
</feature>
<feature type="compositionally biased region" description="Low complexity" evidence="1">
    <location>
        <begin position="86"/>
        <end position="97"/>
    </location>
</feature>
<evidence type="ECO:0000256" key="1">
    <source>
        <dbReference type="SAM" id="MobiDB-lite"/>
    </source>
</evidence>
<feature type="region of interest" description="Disordered" evidence="1">
    <location>
        <begin position="213"/>
        <end position="349"/>
    </location>
</feature>
<feature type="region of interest" description="Disordered" evidence="1">
    <location>
        <begin position="803"/>
        <end position="840"/>
    </location>
</feature>
<organism evidence="3 4">
    <name type="scientific">Volvox africanus</name>
    <dbReference type="NCBI Taxonomy" id="51714"/>
    <lineage>
        <taxon>Eukaryota</taxon>
        <taxon>Viridiplantae</taxon>
        <taxon>Chlorophyta</taxon>
        <taxon>core chlorophytes</taxon>
        <taxon>Chlorophyceae</taxon>
        <taxon>CS clade</taxon>
        <taxon>Chlamydomonadales</taxon>
        <taxon>Volvocaceae</taxon>
        <taxon>Volvox</taxon>
    </lineage>
</organism>
<feature type="compositionally biased region" description="Low complexity" evidence="1">
    <location>
        <begin position="576"/>
        <end position="593"/>
    </location>
</feature>
<dbReference type="EMBL" id="BSDZ01000033">
    <property type="protein sequence ID" value="GLI66500.1"/>
    <property type="molecule type" value="Genomic_DNA"/>
</dbReference>
<dbReference type="Proteomes" id="UP001165090">
    <property type="component" value="Unassembled WGS sequence"/>
</dbReference>
<feature type="compositionally biased region" description="Basic and acidic residues" evidence="1">
    <location>
        <begin position="488"/>
        <end position="541"/>
    </location>
</feature>
<feature type="region of interest" description="Disordered" evidence="1">
    <location>
        <begin position="1"/>
        <end position="36"/>
    </location>
</feature>
<keyword evidence="4" id="KW-1185">Reference proteome</keyword>
<feature type="compositionally biased region" description="Acidic residues" evidence="1">
    <location>
        <begin position="565"/>
        <end position="575"/>
    </location>
</feature>
<sequence>RPGQGSHGSGKPSRRQGGGASDTRKGGKTGVGGGSGAVEGGAMATAVMQKKAVGGISPGVEAQVRLLLQELHRQELLHHHQHHQQQQHQQQHCQQHQYQRHQLQRGGGGDTDGPSAAPLAVAVDNRTLTAFSALWDQLLAAGFGAEQIKRVVPELPRAPHALVEVALDWLCLHLPASELPQKFKSAGSGGAAYGAAPVRILALAQQQQQQQQQLQQSGALAGMAIPGPGAERGPEVFPAHAEGRSDGLWDDSGPSSSGSGSGSGSEGEATEVVAEAEAMEEDAAGKDEGRTAMAGGADGGGGRGGGRSGGGGGGMKEWILRYMDEQASSDDEGRAPERQAPPCSSVADFEWEMWGDPREVARRRAERARSRLPIEERRRQLAEEWGQAKEAAARAKATGDKARQKDAGLMIRDLKQEMATLGVTEQQLDQVLGGPPGGTVVAAATAAAGKAAQQRPGSAAVAVAAAAAGKDKSGRQGQGKAQAGVNASKDKEEKEKDKGGKGPSKGGKDKGGKDKEKEKEKERGKGKERGGKDKDGGQGKEKGKRKGKGRRAASPPPPPSSSSEPDSEVEAETETEATATATASAATGTAAGVSQHRGGSETEDDVVPDSWEERDPGPGIEPAAAAAPAAAAVIAAAGDGHREGSANGGEICSVEGTVPPGYQQVGGAGGEADGAAVAVATDGGVSVSVSLSGGKDARTSAEATEAAEPLSLDLSVDVGEGLSPLNTHTQDVVAADEEEEENAGKVTTAAPLMKAAADGDAGYSFPGLFDDDGTDAQESSTPATAAPPSALLRAAMEAPGPLGEYGSSGAGGKAGGGKAVSKRSAAAGKTSAAPVPVDAPKPPRALLSQLCQKLAWSQPRFERLTAAAAGSDGSGGFRYNVVLDLGPARGLAKKRNLYGIRVYGVPPARVQQQPDGGPPILPTWPDPSTAQDAAAARALYEVAPALQLQQSMFQSLAPQWRQLWLEW</sequence>
<protein>
    <recommendedName>
        <fullName evidence="2">ATP-dependent RNA helicase DHX29-like UBA domain-containing protein</fullName>
    </recommendedName>
</protein>
<feature type="compositionally biased region" description="Gly residues" evidence="1">
    <location>
        <begin position="806"/>
        <end position="818"/>
    </location>
</feature>
<feature type="region of interest" description="Disordered" evidence="1">
    <location>
        <begin position="446"/>
        <end position="629"/>
    </location>
</feature>
<feature type="compositionally biased region" description="Gly residues" evidence="1">
    <location>
        <begin position="296"/>
        <end position="315"/>
    </location>
</feature>
<feature type="non-terminal residue" evidence="3">
    <location>
        <position position="967"/>
    </location>
</feature>
<name>A0ABQ5SAA8_9CHLO</name>
<feature type="compositionally biased region" description="Basic residues" evidence="1">
    <location>
        <begin position="542"/>
        <end position="551"/>
    </location>
</feature>
<gene>
    <name evidence="3" type="ORF">VaNZ11_010327</name>
</gene>
<feature type="region of interest" description="Disordered" evidence="1">
    <location>
        <begin position="768"/>
        <end position="788"/>
    </location>
</feature>
<feature type="compositionally biased region" description="Low complexity" evidence="1">
    <location>
        <begin position="459"/>
        <end position="468"/>
    </location>
</feature>
<feature type="compositionally biased region" description="Low complexity" evidence="1">
    <location>
        <begin position="266"/>
        <end position="276"/>
    </location>
</feature>
<evidence type="ECO:0000259" key="2">
    <source>
        <dbReference type="Pfam" id="PF24899"/>
    </source>
</evidence>
<proteinExistence type="predicted"/>
<evidence type="ECO:0000313" key="4">
    <source>
        <dbReference type="Proteomes" id="UP001165090"/>
    </source>
</evidence>
<dbReference type="Pfam" id="PF24899">
    <property type="entry name" value="UBA_DHX29"/>
    <property type="match status" value="1"/>
</dbReference>
<dbReference type="InterPro" id="IPR056890">
    <property type="entry name" value="UBA_DHX29-like"/>
</dbReference>
<comment type="caution">
    <text evidence="3">The sequence shown here is derived from an EMBL/GenBank/DDBJ whole genome shotgun (WGS) entry which is preliminary data.</text>
</comment>
<reference evidence="3 4" key="1">
    <citation type="journal article" date="2023" name="IScience">
        <title>Expanded male sex-determining region conserved during the evolution of homothallism in the green alga Volvox.</title>
        <authorList>
            <person name="Yamamoto K."/>
            <person name="Matsuzaki R."/>
            <person name="Mahakham W."/>
            <person name="Heman W."/>
            <person name="Sekimoto H."/>
            <person name="Kawachi M."/>
            <person name="Minakuchi Y."/>
            <person name="Toyoda A."/>
            <person name="Nozaki H."/>
        </authorList>
    </citation>
    <scope>NUCLEOTIDE SEQUENCE [LARGE SCALE GENOMIC DNA]</scope>
    <source>
        <strain evidence="3 4">NIES-4468</strain>
    </source>
</reference>
<feature type="compositionally biased region" description="Low complexity" evidence="1">
    <location>
        <begin position="779"/>
        <end position="788"/>
    </location>
</feature>
<feature type="domain" description="ATP-dependent RNA helicase DHX29-like UBA" evidence="2">
    <location>
        <begin position="134"/>
        <end position="184"/>
    </location>
</feature>
<feature type="region of interest" description="Disordered" evidence="1">
    <location>
        <begin position="77"/>
        <end position="117"/>
    </location>
</feature>
<accession>A0ABQ5SAA8</accession>
<feature type="compositionally biased region" description="Low complexity" evidence="1">
    <location>
        <begin position="822"/>
        <end position="836"/>
    </location>
</feature>
<feature type="non-terminal residue" evidence="3">
    <location>
        <position position="1"/>
    </location>
</feature>
<evidence type="ECO:0000313" key="3">
    <source>
        <dbReference type="EMBL" id="GLI66500.1"/>
    </source>
</evidence>